<reference evidence="2 3" key="1">
    <citation type="submission" date="2014-04" db="EMBL/GenBank/DDBJ databases">
        <authorList>
            <consortium name="DOE Joint Genome Institute"/>
            <person name="Kuo A."/>
            <person name="Tarkka M."/>
            <person name="Buscot F."/>
            <person name="Kohler A."/>
            <person name="Nagy L.G."/>
            <person name="Floudas D."/>
            <person name="Copeland A."/>
            <person name="Barry K.W."/>
            <person name="Cichocki N."/>
            <person name="Veneault-Fourrey C."/>
            <person name="LaButti K."/>
            <person name="Lindquist E.A."/>
            <person name="Lipzen A."/>
            <person name="Lundell T."/>
            <person name="Morin E."/>
            <person name="Murat C."/>
            <person name="Sun H."/>
            <person name="Tunlid A."/>
            <person name="Henrissat B."/>
            <person name="Grigoriev I.V."/>
            <person name="Hibbett D.S."/>
            <person name="Martin F."/>
            <person name="Nordberg H.P."/>
            <person name="Cantor M.N."/>
            <person name="Hua S.X."/>
        </authorList>
    </citation>
    <scope>NUCLEOTIDE SEQUENCE [LARGE SCALE GENOMIC DNA]</scope>
    <source>
        <strain evidence="2 3">F 1598</strain>
    </source>
</reference>
<keyword evidence="3" id="KW-1185">Reference proteome</keyword>
<feature type="compositionally biased region" description="Polar residues" evidence="1">
    <location>
        <begin position="1"/>
        <end position="10"/>
    </location>
</feature>
<organism evidence="2 3">
    <name type="scientific">Piloderma croceum (strain F 1598)</name>
    <dbReference type="NCBI Taxonomy" id="765440"/>
    <lineage>
        <taxon>Eukaryota</taxon>
        <taxon>Fungi</taxon>
        <taxon>Dikarya</taxon>
        <taxon>Basidiomycota</taxon>
        <taxon>Agaricomycotina</taxon>
        <taxon>Agaricomycetes</taxon>
        <taxon>Agaricomycetidae</taxon>
        <taxon>Atheliales</taxon>
        <taxon>Atheliaceae</taxon>
        <taxon>Piloderma</taxon>
    </lineage>
</organism>
<dbReference type="Proteomes" id="UP000054166">
    <property type="component" value="Unassembled WGS sequence"/>
</dbReference>
<evidence type="ECO:0000313" key="3">
    <source>
        <dbReference type="Proteomes" id="UP000054166"/>
    </source>
</evidence>
<dbReference type="AlphaFoldDB" id="A0A0C3F924"/>
<dbReference type="EMBL" id="KN833001">
    <property type="protein sequence ID" value="KIM81110.1"/>
    <property type="molecule type" value="Genomic_DNA"/>
</dbReference>
<dbReference type="STRING" id="765440.A0A0C3F924"/>
<dbReference type="HOGENOM" id="CLU_1245771_0_0_1"/>
<accession>A0A0C3F924</accession>
<dbReference type="InParanoid" id="A0A0C3F924"/>
<sequence>MGQSSSNPSNPRLKDRRVQSPFRSQSPNDSAASPVPHRSLRTKKKSLELPDLASLGLSAPSSSSQSPQGPYGRRGGGAAYISSPIPIPIPATTSPLPNPYPSPGREQLPDVALVEPSTHIPIYPERDPRFIRGAPIQYNSTRSFTNHSHPPAQQRMKAPAPAFVPDTVHSTIPIALFKAEQELARAEFGDIEEEDIGDQAHDLSVQKVKAAEEAKEPIPTKILWEGGGRRVVLARAGDNDWKGRHMMEPECATPPSYIY</sequence>
<gene>
    <name evidence="2" type="ORF">PILCRDRAFT_89359</name>
</gene>
<evidence type="ECO:0008006" key="4">
    <source>
        <dbReference type="Google" id="ProtNLM"/>
    </source>
</evidence>
<evidence type="ECO:0000313" key="2">
    <source>
        <dbReference type="EMBL" id="KIM81110.1"/>
    </source>
</evidence>
<evidence type="ECO:0000256" key="1">
    <source>
        <dbReference type="SAM" id="MobiDB-lite"/>
    </source>
</evidence>
<feature type="compositionally biased region" description="Polar residues" evidence="1">
    <location>
        <begin position="21"/>
        <end position="31"/>
    </location>
</feature>
<dbReference type="OrthoDB" id="531008at2759"/>
<proteinExistence type="predicted"/>
<feature type="region of interest" description="Disordered" evidence="1">
    <location>
        <begin position="1"/>
        <end position="79"/>
    </location>
</feature>
<feature type="compositionally biased region" description="Low complexity" evidence="1">
    <location>
        <begin position="52"/>
        <end position="71"/>
    </location>
</feature>
<name>A0A0C3F924_PILCF</name>
<reference evidence="3" key="2">
    <citation type="submission" date="2015-01" db="EMBL/GenBank/DDBJ databases">
        <title>Evolutionary Origins and Diversification of the Mycorrhizal Mutualists.</title>
        <authorList>
            <consortium name="DOE Joint Genome Institute"/>
            <consortium name="Mycorrhizal Genomics Consortium"/>
            <person name="Kohler A."/>
            <person name="Kuo A."/>
            <person name="Nagy L.G."/>
            <person name="Floudas D."/>
            <person name="Copeland A."/>
            <person name="Barry K.W."/>
            <person name="Cichocki N."/>
            <person name="Veneault-Fourrey C."/>
            <person name="LaButti K."/>
            <person name="Lindquist E.A."/>
            <person name="Lipzen A."/>
            <person name="Lundell T."/>
            <person name="Morin E."/>
            <person name="Murat C."/>
            <person name="Riley R."/>
            <person name="Ohm R."/>
            <person name="Sun H."/>
            <person name="Tunlid A."/>
            <person name="Henrissat B."/>
            <person name="Grigoriev I.V."/>
            <person name="Hibbett D.S."/>
            <person name="Martin F."/>
        </authorList>
    </citation>
    <scope>NUCLEOTIDE SEQUENCE [LARGE SCALE GENOMIC DNA]</scope>
    <source>
        <strain evidence="3">F 1598</strain>
    </source>
</reference>
<protein>
    <recommendedName>
        <fullName evidence="4">Carbohydrate-binding module family 48 protein</fullName>
    </recommendedName>
</protein>